<dbReference type="Pfam" id="PF01520">
    <property type="entry name" value="Amidase_3"/>
    <property type="match status" value="1"/>
</dbReference>
<dbReference type="Proteomes" id="UP000521676">
    <property type="component" value="Unassembled WGS sequence"/>
</dbReference>
<feature type="domain" description="MurNAc-LAA" evidence="2">
    <location>
        <begin position="205"/>
        <end position="327"/>
    </location>
</feature>
<sequence>MKQACSLKKYGILILLIQLALLLVSCGTNTLAGVPEPTFTPQPSTSATIQATLVVTRPSTVSVPTIAPTVTVEPTPAIVATPEAVSTPGDQEASEPLIQATPLPALSDLPRINGVPKIPVLNPLPRISQPDPTLKQNFGLNNTPLVALQVGHYQIEQLPDEFASLRSQTGGSGGGIREVDLNLEVTKRVAALLTAHSITVEILPATVPAGYTADAFVAIHTDASTGASASGYKIARSRFSAIPVTDDALVGNIFNAYGKLTGLGVSDSITRNMTGYYAFNNRRRVNSISKITPAAIIEMGYLTNSSDRNVLLNRQEAVAQGLADGIIKFLDARPPLAQREKPQDRVTALIVNQDNLPVYSEQGTLLAYVSKGQLFENYEVKGDNYSVFLPVLRLSGYLKKIDVTVTTITR</sequence>
<evidence type="ECO:0000313" key="5">
    <source>
        <dbReference type="Proteomes" id="UP000521676"/>
    </source>
</evidence>
<dbReference type="EMBL" id="JACATZ010000003">
    <property type="protein sequence ID" value="NWJ48151.1"/>
    <property type="molecule type" value="Genomic_DNA"/>
</dbReference>
<keyword evidence="1 4" id="KW-0378">Hydrolase</keyword>
<accession>A0A8T7M7X1</accession>
<dbReference type="PANTHER" id="PTHR30404:SF0">
    <property type="entry name" value="N-ACETYLMURAMOYL-L-ALANINE AMIDASE AMIC"/>
    <property type="match status" value="1"/>
</dbReference>
<protein>
    <submittedName>
        <fullName evidence="3">N-acetylmuramoyl-L-alanine amidase</fullName>
        <ecNumber evidence="4">3.5.1.28</ecNumber>
    </submittedName>
</protein>
<keyword evidence="6" id="KW-1185">Reference proteome</keyword>
<evidence type="ECO:0000256" key="1">
    <source>
        <dbReference type="ARBA" id="ARBA00022801"/>
    </source>
</evidence>
<evidence type="ECO:0000313" key="6">
    <source>
        <dbReference type="Proteomes" id="UP001431572"/>
    </source>
</evidence>
<evidence type="ECO:0000313" key="4">
    <source>
        <dbReference type="EMBL" id="WJW68088.1"/>
    </source>
</evidence>
<dbReference type="PANTHER" id="PTHR30404">
    <property type="entry name" value="N-ACETYLMURAMOYL-L-ALANINE AMIDASE"/>
    <property type="match status" value="1"/>
</dbReference>
<reference evidence="4" key="2">
    <citation type="journal article" date="2024" name="Nature">
        <title>Anoxygenic phototroph of the Chloroflexota uses a type I reaction centre.</title>
        <authorList>
            <person name="Tsuji J.M."/>
            <person name="Shaw N.A."/>
            <person name="Nagashima S."/>
            <person name="Venkiteswaran J.J."/>
            <person name="Schiff S.L."/>
            <person name="Watanabe T."/>
            <person name="Fukui M."/>
            <person name="Hanada S."/>
            <person name="Tank M."/>
            <person name="Neufeld J.D."/>
        </authorList>
    </citation>
    <scope>NUCLEOTIDE SEQUENCE</scope>
    <source>
        <strain evidence="4">L227-S17</strain>
    </source>
</reference>
<dbReference type="EC" id="3.5.1.28" evidence="4"/>
<dbReference type="InterPro" id="IPR002508">
    <property type="entry name" value="MurNAc-LAA_cat"/>
</dbReference>
<dbReference type="GO" id="GO:0008745">
    <property type="term" value="F:N-acetylmuramoyl-L-alanine amidase activity"/>
    <property type="evidence" value="ECO:0007669"/>
    <property type="project" value="UniProtKB-EC"/>
</dbReference>
<dbReference type="Proteomes" id="UP001431572">
    <property type="component" value="Chromosome 2"/>
</dbReference>
<dbReference type="AlphaFoldDB" id="A0A8T7M7X1"/>
<dbReference type="EMBL" id="CP128400">
    <property type="protein sequence ID" value="WJW68088.1"/>
    <property type="molecule type" value="Genomic_DNA"/>
</dbReference>
<evidence type="ECO:0000313" key="3">
    <source>
        <dbReference type="EMBL" id="NWJ48151.1"/>
    </source>
</evidence>
<dbReference type="GO" id="GO:0009253">
    <property type="term" value="P:peptidoglycan catabolic process"/>
    <property type="evidence" value="ECO:0007669"/>
    <property type="project" value="InterPro"/>
</dbReference>
<dbReference type="SMART" id="SM00646">
    <property type="entry name" value="Ami_3"/>
    <property type="match status" value="1"/>
</dbReference>
<gene>
    <name evidence="3" type="ORF">HXX08_20030</name>
    <name evidence="4" type="ORF">OZ401_003689</name>
</gene>
<name>A0A8T7M7X1_9CHLR</name>
<dbReference type="InterPro" id="IPR050695">
    <property type="entry name" value="N-acetylmuramoyl_amidase_3"/>
</dbReference>
<dbReference type="Gene3D" id="3.40.630.40">
    <property type="entry name" value="Zn-dependent exopeptidases"/>
    <property type="match status" value="1"/>
</dbReference>
<dbReference type="CDD" id="cd02696">
    <property type="entry name" value="MurNAc-LAA"/>
    <property type="match status" value="1"/>
</dbReference>
<dbReference type="SUPFAM" id="SSF53187">
    <property type="entry name" value="Zn-dependent exopeptidases"/>
    <property type="match status" value="1"/>
</dbReference>
<dbReference type="GO" id="GO:0030288">
    <property type="term" value="C:outer membrane-bounded periplasmic space"/>
    <property type="evidence" value="ECO:0007669"/>
    <property type="project" value="TreeGrafter"/>
</dbReference>
<dbReference type="PROSITE" id="PS51257">
    <property type="entry name" value="PROKAR_LIPOPROTEIN"/>
    <property type="match status" value="1"/>
</dbReference>
<evidence type="ECO:0000259" key="2">
    <source>
        <dbReference type="SMART" id="SM00646"/>
    </source>
</evidence>
<dbReference type="RefSeq" id="WP_341469992.1">
    <property type="nucleotide sequence ID" value="NZ_CP128400.1"/>
</dbReference>
<organism evidence="3 5">
    <name type="scientific">Candidatus Chlorohelix allophototropha</name>
    <dbReference type="NCBI Taxonomy" id="3003348"/>
    <lineage>
        <taxon>Bacteria</taxon>
        <taxon>Bacillati</taxon>
        <taxon>Chloroflexota</taxon>
        <taxon>Chloroflexia</taxon>
        <taxon>Candidatus Chloroheliales</taxon>
        <taxon>Candidatus Chloroheliaceae</taxon>
        <taxon>Candidatus Chlorohelix</taxon>
    </lineage>
</organism>
<proteinExistence type="predicted"/>
<reference evidence="3 5" key="1">
    <citation type="submission" date="2020-06" db="EMBL/GenBank/DDBJ databases">
        <title>Anoxygenic phototrophic Chloroflexota member uses a Type I reaction center.</title>
        <authorList>
            <person name="Tsuji J.M."/>
            <person name="Shaw N.A."/>
            <person name="Nagashima S."/>
            <person name="Venkiteswaran J."/>
            <person name="Schiff S.L."/>
            <person name="Hanada S."/>
            <person name="Tank M."/>
            <person name="Neufeld J.D."/>
        </authorList>
    </citation>
    <scope>NUCLEOTIDE SEQUENCE [LARGE SCALE GENOMIC DNA]</scope>
    <source>
        <strain evidence="3">L227-S17</strain>
    </source>
</reference>